<protein>
    <recommendedName>
        <fullName evidence="8">Synembryn-A</fullName>
    </recommendedName>
</protein>
<keyword evidence="3" id="KW-0963">Cytoplasm</keyword>
<evidence type="ECO:0000256" key="5">
    <source>
        <dbReference type="ARBA" id="ARBA00023186"/>
    </source>
</evidence>
<organism evidence="6 7">
    <name type="scientific">Nesidiocoris tenuis</name>
    <dbReference type="NCBI Taxonomy" id="355587"/>
    <lineage>
        <taxon>Eukaryota</taxon>
        <taxon>Metazoa</taxon>
        <taxon>Ecdysozoa</taxon>
        <taxon>Arthropoda</taxon>
        <taxon>Hexapoda</taxon>
        <taxon>Insecta</taxon>
        <taxon>Pterygota</taxon>
        <taxon>Neoptera</taxon>
        <taxon>Paraneoptera</taxon>
        <taxon>Hemiptera</taxon>
        <taxon>Heteroptera</taxon>
        <taxon>Panheteroptera</taxon>
        <taxon>Cimicomorpha</taxon>
        <taxon>Miridae</taxon>
        <taxon>Dicyphina</taxon>
        <taxon>Nesidiocoris</taxon>
    </lineage>
</organism>
<sequence>MSFWCPPLASSSSHANKASSSHWSNFFSPSSSLLIFSISACKIKYLVRLSSKHAIKYSLEPTLMNSTSLPELDADQLRDKIWSGFFSQIEERESSEENRLLCLTSLKILIRDKTDLSKLVTEDRVLSLMKSSHLSDECNELPNSKNRSRIVEAVKCLYNIVLNFNSSASLMYGCGIVENLVGRVIRYSEPDGFEVKLFDLKLLFLITAFCKESRIRVLESIGGMKFFSALLAAQLKELKEASALSEASLQKQMILADELKIIFNVLMDFRGSDMELHEPSELRSLVAVSREFLAAPVVSSNVKSDVINLLTLIPMQHLSSILTEELEGDCRSKDCILETGLQAVSKVMDYLDKVLTDYEDQKSNPNCRELLPPVLLALLHLAKSGSIMRKHIRGRILPKLTEKEVFTRPEEGNTLRNKLCRLLTSPITNIMDVTADLLFVLCKESVGRMVKYTGYGNAAGLFARRGLMARPLEYSSDSEGSDTEEYNKHKEFINPVVGCRTPSHPDPMEGMTEEQKEVLAMELVNNVDKLIRNKVVQPCTTGPDGRPKPIEHVLELQQSIKSAENEEDCSDEE</sequence>
<evidence type="ECO:0000313" key="6">
    <source>
        <dbReference type="EMBL" id="CAA9993867.1"/>
    </source>
</evidence>
<keyword evidence="5" id="KW-0143">Chaperone</keyword>
<keyword evidence="4" id="KW-0344">Guanine-nucleotide releasing factor</keyword>
<comment type="subcellular location">
    <subcellularLocation>
        <location evidence="1">Cytoplasm</location>
        <location evidence="1">Cell cortex</location>
    </subcellularLocation>
</comment>
<accession>A0A6H5FWI2</accession>
<dbReference type="Proteomes" id="UP000479000">
    <property type="component" value="Unassembled WGS sequence"/>
</dbReference>
<dbReference type="InterPro" id="IPR008376">
    <property type="entry name" value="Chaperone_Ric-8_A/B"/>
</dbReference>
<dbReference type="EMBL" id="CADCXU010001318">
    <property type="protein sequence ID" value="CAA9993867.1"/>
    <property type="molecule type" value="Genomic_DNA"/>
</dbReference>
<reference evidence="6 7" key="1">
    <citation type="submission" date="2020-02" db="EMBL/GenBank/DDBJ databases">
        <authorList>
            <person name="Ferguson B K."/>
        </authorList>
    </citation>
    <scope>NUCLEOTIDE SEQUENCE [LARGE SCALE GENOMIC DNA]</scope>
</reference>
<keyword evidence="7" id="KW-1185">Reference proteome</keyword>
<dbReference type="PRINTS" id="PR01802">
    <property type="entry name" value="SYNEMBRYN"/>
</dbReference>
<evidence type="ECO:0000256" key="4">
    <source>
        <dbReference type="ARBA" id="ARBA00022658"/>
    </source>
</evidence>
<dbReference type="InterPro" id="IPR019318">
    <property type="entry name" value="Gua_nucleotide_exch_fac_Ric8"/>
</dbReference>
<dbReference type="GO" id="GO:0005085">
    <property type="term" value="F:guanyl-nucleotide exchange factor activity"/>
    <property type="evidence" value="ECO:0007669"/>
    <property type="project" value="UniProtKB-KW"/>
</dbReference>
<dbReference type="PANTHER" id="PTHR12425:SF5">
    <property type="entry name" value="SYNEMBRYN"/>
    <property type="match status" value="1"/>
</dbReference>
<dbReference type="PANTHER" id="PTHR12425">
    <property type="entry name" value="SYNEMBRYN"/>
    <property type="match status" value="1"/>
</dbReference>
<comment type="similarity">
    <text evidence="2">Belongs to the synembryn family.</text>
</comment>
<evidence type="ECO:0000313" key="7">
    <source>
        <dbReference type="Proteomes" id="UP000479000"/>
    </source>
</evidence>
<dbReference type="Pfam" id="PF10165">
    <property type="entry name" value="Ric8"/>
    <property type="match status" value="1"/>
</dbReference>
<dbReference type="GO" id="GO:0007186">
    <property type="term" value="P:G protein-coupled receptor signaling pathway"/>
    <property type="evidence" value="ECO:0007669"/>
    <property type="project" value="TreeGrafter"/>
</dbReference>
<proteinExistence type="inferred from homology"/>
<dbReference type="InterPro" id="IPR016024">
    <property type="entry name" value="ARM-type_fold"/>
</dbReference>
<evidence type="ECO:0000256" key="3">
    <source>
        <dbReference type="ARBA" id="ARBA00022490"/>
    </source>
</evidence>
<dbReference type="AlphaFoldDB" id="A0A6H5FWI2"/>
<dbReference type="SUPFAM" id="SSF48371">
    <property type="entry name" value="ARM repeat"/>
    <property type="match status" value="1"/>
</dbReference>
<dbReference type="GO" id="GO:0005938">
    <property type="term" value="C:cell cortex"/>
    <property type="evidence" value="ECO:0007669"/>
    <property type="project" value="UniProtKB-SubCell"/>
</dbReference>
<name>A0A6H5FWI2_9HEMI</name>
<evidence type="ECO:0000256" key="2">
    <source>
        <dbReference type="ARBA" id="ARBA00009049"/>
    </source>
</evidence>
<dbReference type="OrthoDB" id="5585685at2759"/>
<evidence type="ECO:0000256" key="1">
    <source>
        <dbReference type="ARBA" id="ARBA00004544"/>
    </source>
</evidence>
<dbReference type="GO" id="GO:0001965">
    <property type="term" value="F:G-protein alpha-subunit binding"/>
    <property type="evidence" value="ECO:0007669"/>
    <property type="project" value="TreeGrafter"/>
</dbReference>
<gene>
    <name evidence="6" type="ORF">NTEN_LOCUS734</name>
</gene>
<evidence type="ECO:0008006" key="8">
    <source>
        <dbReference type="Google" id="ProtNLM"/>
    </source>
</evidence>